<feature type="chain" id="PRO_5044339529" evidence="1">
    <location>
        <begin position="25"/>
        <end position="202"/>
    </location>
</feature>
<name>A0AB36TGV2_ACETH</name>
<comment type="caution">
    <text evidence="2">The sequence shown here is derived from an EMBL/GenBank/DDBJ whole genome shotgun (WGS) entry which is preliminary data.</text>
</comment>
<gene>
    <name evidence="2" type="ORF">M972_111923</name>
</gene>
<reference evidence="2 3" key="1">
    <citation type="submission" date="2017-09" db="EMBL/GenBank/DDBJ databases">
        <title>Evaluation of Pacific Biosciences Sequencing Technology to Finishing C. thermocellum Genome Sequences.</title>
        <authorList>
            <person name="Brown S."/>
        </authorList>
    </citation>
    <scope>NUCLEOTIDE SEQUENCE [LARGE SCALE GENOMIC DNA]</scope>
    <source>
        <strain evidence="2 3">AD2</strain>
    </source>
</reference>
<keyword evidence="1" id="KW-0732">Signal</keyword>
<sequence length="202" mass="23676">MKKIFNVCCVMMLLIFVLSGCSKTATSYGEGNDLKYVTDNFTLEDAKREGYVVIEDGDVTFGQEAWQNFVDLSSKKIPCKIRVVHYYPIGDSSNYDPEYYESIKDDYPKMYILELVYNGEIFRVSHYEGEELYESEFKYLVKYEGKAETPDATYTSFVRYVLVNDDKVTWDDIMHGVFSSRLGDYISYRVIYTDLVYKEEYK</sequence>
<organism evidence="2 3">
    <name type="scientific">Acetivibrio thermocellus AD2</name>
    <dbReference type="NCBI Taxonomy" id="1138384"/>
    <lineage>
        <taxon>Bacteria</taxon>
        <taxon>Bacillati</taxon>
        <taxon>Bacillota</taxon>
        <taxon>Clostridia</taxon>
        <taxon>Eubacteriales</taxon>
        <taxon>Oscillospiraceae</taxon>
        <taxon>Acetivibrio</taxon>
    </lineage>
</organism>
<feature type="signal peptide" evidence="1">
    <location>
        <begin position="1"/>
        <end position="24"/>
    </location>
</feature>
<dbReference type="PROSITE" id="PS51257">
    <property type="entry name" value="PROKAR_LIPOPROTEIN"/>
    <property type="match status" value="1"/>
</dbReference>
<accession>A0AB36TGV2</accession>
<dbReference type="EMBL" id="PDBW01000001">
    <property type="protein sequence ID" value="PFH03127.1"/>
    <property type="molecule type" value="Genomic_DNA"/>
</dbReference>
<protein>
    <submittedName>
        <fullName evidence="2">Uncharacterized protein</fullName>
    </submittedName>
</protein>
<dbReference type="RefSeq" id="WP_003512664.1">
    <property type="nucleotide sequence ID" value="NZ_CP013828.1"/>
</dbReference>
<dbReference type="AlphaFoldDB" id="A0AB36TGV2"/>
<evidence type="ECO:0000313" key="2">
    <source>
        <dbReference type="EMBL" id="PFH03127.1"/>
    </source>
</evidence>
<proteinExistence type="predicted"/>
<dbReference type="Proteomes" id="UP000223596">
    <property type="component" value="Unassembled WGS sequence"/>
</dbReference>
<dbReference type="GeneID" id="35804485"/>
<evidence type="ECO:0000313" key="3">
    <source>
        <dbReference type="Proteomes" id="UP000223596"/>
    </source>
</evidence>
<evidence type="ECO:0000256" key="1">
    <source>
        <dbReference type="SAM" id="SignalP"/>
    </source>
</evidence>